<sequence length="120" mass="13638">MALLKDFKFKNSEDSWGWKSDKDLAFVVKEVREDLRLAAYPSQGSLPMTWCNWVIPKESTDHLLVSCSAAKDMWRLISSWIKVPSIVGCSSVFEVLSSAYDLQRSKVEKKALISVIMTSF</sequence>
<gene>
    <name evidence="1" type="ORF">L1987_11144</name>
</gene>
<protein>
    <submittedName>
        <fullName evidence="1">Uncharacterized protein</fullName>
    </submittedName>
</protein>
<dbReference type="EMBL" id="CM042021">
    <property type="protein sequence ID" value="KAI3817354.1"/>
    <property type="molecule type" value="Genomic_DNA"/>
</dbReference>
<keyword evidence="2" id="KW-1185">Reference proteome</keyword>
<evidence type="ECO:0000313" key="2">
    <source>
        <dbReference type="Proteomes" id="UP001056120"/>
    </source>
</evidence>
<proteinExistence type="predicted"/>
<name>A0ACB9JAZ5_9ASTR</name>
<reference evidence="2" key="1">
    <citation type="journal article" date="2022" name="Mol. Ecol. Resour.">
        <title>The genomes of chicory, endive, great burdock and yacon provide insights into Asteraceae palaeo-polyploidization history and plant inulin production.</title>
        <authorList>
            <person name="Fan W."/>
            <person name="Wang S."/>
            <person name="Wang H."/>
            <person name="Wang A."/>
            <person name="Jiang F."/>
            <person name="Liu H."/>
            <person name="Zhao H."/>
            <person name="Xu D."/>
            <person name="Zhang Y."/>
        </authorList>
    </citation>
    <scope>NUCLEOTIDE SEQUENCE [LARGE SCALE GENOMIC DNA]</scope>
    <source>
        <strain evidence="2">cv. Yunnan</strain>
    </source>
</reference>
<reference evidence="1 2" key="2">
    <citation type="journal article" date="2022" name="Mol. Ecol. Resour.">
        <title>The genomes of chicory, endive, great burdock and yacon provide insights into Asteraceae paleo-polyploidization history and plant inulin production.</title>
        <authorList>
            <person name="Fan W."/>
            <person name="Wang S."/>
            <person name="Wang H."/>
            <person name="Wang A."/>
            <person name="Jiang F."/>
            <person name="Liu H."/>
            <person name="Zhao H."/>
            <person name="Xu D."/>
            <person name="Zhang Y."/>
        </authorList>
    </citation>
    <scope>NUCLEOTIDE SEQUENCE [LARGE SCALE GENOMIC DNA]</scope>
    <source>
        <strain evidence="2">cv. Yunnan</strain>
        <tissue evidence="1">Leaves</tissue>
    </source>
</reference>
<accession>A0ACB9JAZ5</accession>
<dbReference type="Proteomes" id="UP001056120">
    <property type="component" value="Linkage Group LG04"/>
</dbReference>
<evidence type="ECO:0000313" key="1">
    <source>
        <dbReference type="EMBL" id="KAI3817354.1"/>
    </source>
</evidence>
<organism evidence="1 2">
    <name type="scientific">Smallanthus sonchifolius</name>
    <dbReference type="NCBI Taxonomy" id="185202"/>
    <lineage>
        <taxon>Eukaryota</taxon>
        <taxon>Viridiplantae</taxon>
        <taxon>Streptophyta</taxon>
        <taxon>Embryophyta</taxon>
        <taxon>Tracheophyta</taxon>
        <taxon>Spermatophyta</taxon>
        <taxon>Magnoliopsida</taxon>
        <taxon>eudicotyledons</taxon>
        <taxon>Gunneridae</taxon>
        <taxon>Pentapetalae</taxon>
        <taxon>asterids</taxon>
        <taxon>campanulids</taxon>
        <taxon>Asterales</taxon>
        <taxon>Asteraceae</taxon>
        <taxon>Asteroideae</taxon>
        <taxon>Heliantheae alliance</taxon>
        <taxon>Millerieae</taxon>
        <taxon>Smallanthus</taxon>
    </lineage>
</organism>
<comment type="caution">
    <text evidence="1">The sequence shown here is derived from an EMBL/GenBank/DDBJ whole genome shotgun (WGS) entry which is preliminary data.</text>
</comment>